<evidence type="ECO:0000313" key="23">
    <source>
        <dbReference type="Ensembl" id="ENSSTUP00000064042.1"/>
    </source>
</evidence>
<evidence type="ECO:0000259" key="20">
    <source>
        <dbReference type="PROSITE" id="PS50016"/>
    </source>
</evidence>
<dbReference type="CDD" id="cd18793">
    <property type="entry name" value="SF2_C_SNF"/>
    <property type="match status" value="1"/>
</dbReference>
<evidence type="ECO:0000259" key="21">
    <source>
        <dbReference type="PROSITE" id="PS51192"/>
    </source>
</evidence>
<dbReference type="PROSITE" id="PS50013">
    <property type="entry name" value="CHROMO_2"/>
    <property type="match status" value="2"/>
</dbReference>
<feature type="compositionally biased region" description="Basic and acidic residues" evidence="18">
    <location>
        <begin position="93"/>
        <end position="102"/>
    </location>
</feature>
<evidence type="ECO:0000256" key="4">
    <source>
        <dbReference type="ARBA" id="ARBA00022723"/>
    </source>
</evidence>
<keyword evidence="4" id="KW-0479">Metal-binding</keyword>
<dbReference type="InterPro" id="IPR038718">
    <property type="entry name" value="SNF2-like_sf"/>
</dbReference>
<feature type="region of interest" description="Disordered" evidence="18">
    <location>
        <begin position="642"/>
        <end position="666"/>
    </location>
</feature>
<evidence type="ECO:0000256" key="8">
    <source>
        <dbReference type="ARBA" id="ARBA00022801"/>
    </source>
</evidence>
<dbReference type="InterPro" id="IPR019787">
    <property type="entry name" value="Znf_PHD-finger"/>
</dbReference>
<evidence type="ECO:0000256" key="15">
    <source>
        <dbReference type="ARBA" id="ARBA00023242"/>
    </source>
</evidence>
<keyword evidence="13" id="KW-0238">DNA-binding</keyword>
<dbReference type="Pfam" id="PF00176">
    <property type="entry name" value="SNF2-rel_dom"/>
    <property type="match status" value="2"/>
</dbReference>
<dbReference type="PROSITE" id="PS51192">
    <property type="entry name" value="HELICASE_ATP_BIND_1"/>
    <property type="match status" value="1"/>
</dbReference>
<dbReference type="GO" id="GO:0042393">
    <property type="term" value="F:histone binding"/>
    <property type="evidence" value="ECO:0007669"/>
    <property type="project" value="TreeGrafter"/>
</dbReference>
<dbReference type="SMART" id="SM00487">
    <property type="entry name" value="DEXDc"/>
    <property type="match status" value="1"/>
</dbReference>
<dbReference type="CDD" id="cd15531">
    <property type="entry name" value="PHD1_CHD_II"/>
    <property type="match status" value="1"/>
</dbReference>
<feature type="region of interest" description="Disordered" evidence="18">
    <location>
        <begin position="1"/>
        <end position="128"/>
    </location>
</feature>
<evidence type="ECO:0000256" key="3">
    <source>
        <dbReference type="ARBA" id="ARBA00022553"/>
    </source>
</evidence>
<evidence type="ECO:0000256" key="17">
    <source>
        <dbReference type="PROSITE-ProRule" id="PRU00146"/>
    </source>
</evidence>
<dbReference type="SMART" id="SM01146">
    <property type="entry name" value="DUF1086"/>
    <property type="match status" value="1"/>
</dbReference>
<evidence type="ECO:0000256" key="9">
    <source>
        <dbReference type="ARBA" id="ARBA00022833"/>
    </source>
</evidence>
<dbReference type="InterPro" id="IPR001650">
    <property type="entry name" value="Helicase_C-like"/>
</dbReference>
<keyword evidence="6" id="KW-0547">Nucleotide-binding</keyword>
<dbReference type="InterPro" id="IPR013083">
    <property type="entry name" value="Znf_RING/FYVE/PHD"/>
</dbReference>
<feature type="compositionally biased region" description="Basic and acidic residues" evidence="18">
    <location>
        <begin position="46"/>
        <end position="60"/>
    </location>
</feature>
<dbReference type="InterPro" id="IPR012958">
    <property type="entry name" value="CHD_N"/>
</dbReference>
<reference evidence="23" key="1">
    <citation type="submission" date="2025-08" db="UniProtKB">
        <authorList>
            <consortium name="Ensembl"/>
        </authorList>
    </citation>
    <scope>IDENTIFICATION</scope>
</reference>
<dbReference type="InterPro" id="IPR009462">
    <property type="entry name" value="CHD_II_SANT-like"/>
</dbReference>
<evidence type="ECO:0000256" key="13">
    <source>
        <dbReference type="ARBA" id="ARBA00023125"/>
    </source>
</evidence>
<dbReference type="FunFam" id="3.30.40.10:FF:000001">
    <property type="entry name" value="chromodomain-helicase-DNA-binding protein 3 isoform X1"/>
    <property type="match status" value="1"/>
</dbReference>
<feature type="region of interest" description="Disordered" evidence="18">
    <location>
        <begin position="1243"/>
        <end position="1317"/>
    </location>
</feature>
<keyword evidence="5" id="KW-0677">Repeat</keyword>
<dbReference type="InterPro" id="IPR012957">
    <property type="entry name" value="CHD_C2"/>
</dbReference>
<dbReference type="GO" id="GO:0016887">
    <property type="term" value="F:ATP hydrolysis activity"/>
    <property type="evidence" value="ECO:0007669"/>
    <property type="project" value="TreeGrafter"/>
</dbReference>
<feature type="compositionally biased region" description="Basic residues" evidence="18">
    <location>
        <begin position="68"/>
        <end position="85"/>
    </location>
</feature>
<feature type="compositionally biased region" description="Acidic residues" evidence="18">
    <location>
        <begin position="1533"/>
        <end position="1543"/>
    </location>
</feature>
<evidence type="ECO:0000256" key="6">
    <source>
        <dbReference type="ARBA" id="ARBA00022741"/>
    </source>
</evidence>
<comment type="catalytic activity">
    <reaction evidence="16">
        <text>ATP + H2O = ADP + phosphate + H(+)</text>
        <dbReference type="Rhea" id="RHEA:13065"/>
        <dbReference type="ChEBI" id="CHEBI:15377"/>
        <dbReference type="ChEBI" id="CHEBI:15378"/>
        <dbReference type="ChEBI" id="CHEBI:30616"/>
        <dbReference type="ChEBI" id="CHEBI:43474"/>
        <dbReference type="ChEBI" id="CHEBI:456216"/>
    </reaction>
</comment>
<dbReference type="Gene3D" id="3.40.50.10810">
    <property type="entry name" value="Tandem AAA-ATPase domain"/>
    <property type="match status" value="2"/>
</dbReference>
<comment type="subcellular location">
    <subcellularLocation>
        <location evidence="1">Nucleus</location>
    </subcellularLocation>
</comment>
<dbReference type="Gene3D" id="3.40.50.300">
    <property type="entry name" value="P-loop containing nucleotide triphosphate hydrolases"/>
    <property type="match status" value="1"/>
</dbReference>
<evidence type="ECO:0000259" key="22">
    <source>
        <dbReference type="PROSITE" id="PS51194"/>
    </source>
</evidence>
<dbReference type="InterPro" id="IPR000953">
    <property type="entry name" value="Chromo/chromo_shadow_dom"/>
</dbReference>
<feature type="domain" description="Helicase C-terminal" evidence="22">
    <location>
        <begin position="973"/>
        <end position="1122"/>
    </location>
</feature>
<dbReference type="PROSITE" id="PS50016">
    <property type="entry name" value="ZF_PHD_2"/>
    <property type="match status" value="2"/>
</dbReference>
<organism evidence="23 24">
    <name type="scientific">Salmo trutta</name>
    <name type="common">Brown trout</name>
    <dbReference type="NCBI Taxonomy" id="8032"/>
    <lineage>
        <taxon>Eukaryota</taxon>
        <taxon>Metazoa</taxon>
        <taxon>Chordata</taxon>
        <taxon>Craniata</taxon>
        <taxon>Vertebrata</taxon>
        <taxon>Euteleostomi</taxon>
        <taxon>Actinopterygii</taxon>
        <taxon>Neopterygii</taxon>
        <taxon>Teleostei</taxon>
        <taxon>Protacanthopterygii</taxon>
        <taxon>Salmoniformes</taxon>
        <taxon>Salmonidae</taxon>
        <taxon>Salmoninae</taxon>
        <taxon>Salmo</taxon>
    </lineage>
</organism>
<dbReference type="SMART" id="SM01147">
    <property type="entry name" value="DUF1087"/>
    <property type="match status" value="1"/>
</dbReference>
<dbReference type="InterPro" id="IPR011011">
    <property type="entry name" value="Znf_FYVE_PHD"/>
</dbReference>
<dbReference type="Pfam" id="PF06465">
    <property type="entry name" value="DUF1087"/>
    <property type="match status" value="1"/>
</dbReference>
<keyword evidence="9" id="KW-0862">Zinc</keyword>
<evidence type="ECO:0000256" key="14">
    <source>
        <dbReference type="ARBA" id="ARBA00023163"/>
    </source>
</evidence>
<feature type="compositionally biased region" description="Basic residues" evidence="18">
    <location>
        <begin position="645"/>
        <end position="654"/>
    </location>
</feature>
<keyword evidence="11" id="KW-0156">Chromatin regulator</keyword>
<evidence type="ECO:0000313" key="24">
    <source>
        <dbReference type="Proteomes" id="UP000472277"/>
    </source>
</evidence>
<dbReference type="InterPro" id="IPR000330">
    <property type="entry name" value="SNF2_N"/>
</dbReference>
<dbReference type="GO" id="GO:0016581">
    <property type="term" value="C:NuRD complex"/>
    <property type="evidence" value="ECO:0007669"/>
    <property type="project" value="TreeGrafter"/>
</dbReference>
<evidence type="ECO:0000256" key="11">
    <source>
        <dbReference type="ARBA" id="ARBA00022853"/>
    </source>
</evidence>
<dbReference type="InterPro" id="IPR001965">
    <property type="entry name" value="Znf_PHD"/>
</dbReference>
<dbReference type="Pfam" id="PF08074">
    <property type="entry name" value="CHDCT2"/>
    <property type="match status" value="1"/>
</dbReference>
<dbReference type="FunFam" id="3.30.40.10:FF:000011">
    <property type="entry name" value="chromodomain-helicase-DNA-binding protein 4 isoform X1"/>
    <property type="match status" value="1"/>
</dbReference>
<name>A0A674AZ12_SALTR</name>
<feature type="compositionally biased region" description="Polar residues" evidence="18">
    <location>
        <begin position="1459"/>
        <end position="1475"/>
    </location>
</feature>
<dbReference type="InterPro" id="IPR009463">
    <property type="entry name" value="DUF1087"/>
</dbReference>
<feature type="domain" description="Chromo" evidence="19">
    <location>
        <begin position="487"/>
        <end position="544"/>
    </location>
</feature>
<feature type="domain" description="Helicase ATP-binding" evidence="21">
    <location>
        <begin position="698"/>
        <end position="841"/>
    </location>
</feature>
<feature type="compositionally biased region" description="Pro residues" evidence="18">
    <location>
        <begin position="470"/>
        <end position="491"/>
    </location>
</feature>
<feature type="compositionally biased region" description="Basic and acidic residues" evidence="18">
    <location>
        <begin position="1546"/>
        <end position="1560"/>
    </location>
</feature>
<keyword evidence="3" id="KW-0597">Phosphoprotein</keyword>
<dbReference type="GO" id="GO:0003682">
    <property type="term" value="F:chromatin binding"/>
    <property type="evidence" value="ECO:0007669"/>
    <property type="project" value="TreeGrafter"/>
</dbReference>
<dbReference type="InterPro" id="IPR016197">
    <property type="entry name" value="Chromo-like_dom_sf"/>
</dbReference>
<dbReference type="InterPro" id="IPR019786">
    <property type="entry name" value="Zinc_finger_PHD-type_CS"/>
</dbReference>
<keyword evidence="12" id="KW-0805">Transcription regulation</keyword>
<feature type="compositionally biased region" description="Pro residues" evidence="18">
    <location>
        <begin position="222"/>
        <end position="234"/>
    </location>
</feature>
<dbReference type="CDD" id="cd18667">
    <property type="entry name" value="CD1_tandem_CHD3-4_like"/>
    <property type="match status" value="1"/>
</dbReference>
<feature type="domain" description="PHD-type" evidence="20">
    <location>
        <begin position="330"/>
        <end position="377"/>
    </location>
</feature>
<dbReference type="SMART" id="SM00249">
    <property type="entry name" value="PHD"/>
    <property type="match status" value="2"/>
</dbReference>
<dbReference type="Pfam" id="PF00385">
    <property type="entry name" value="Chromo"/>
    <property type="match status" value="1"/>
</dbReference>
<feature type="domain" description="Chromo" evidence="19">
    <location>
        <begin position="581"/>
        <end position="616"/>
    </location>
</feature>
<dbReference type="PANTHER" id="PTHR45623">
    <property type="entry name" value="CHROMODOMAIN-HELICASE-DNA-BINDING PROTEIN 3-RELATED-RELATED"/>
    <property type="match status" value="1"/>
</dbReference>
<dbReference type="Pfam" id="PF00271">
    <property type="entry name" value="Helicase_C"/>
    <property type="match status" value="1"/>
</dbReference>
<accession>A0A674AZ12</accession>
<evidence type="ECO:0000256" key="10">
    <source>
        <dbReference type="ARBA" id="ARBA00022840"/>
    </source>
</evidence>
<dbReference type="CDD" id="cd18662">
    <property type="entry name" value="CD2_tandem_CHD3-4_like"/>
    <property type="match status" value="1"/>
</dbReference>
<dbReference type="Gene3D" id="1.10.10.60">
    <property type="entry name" value="Homeodomain-like"/>
    <property type="match status" value="1"/>
</dbReference>
<dbReference type="SUPFAM" id="SSF57903">
    <property type="entry name" value="FYVE/PHD zinc finger"/>
    <property type="match status" value="1"/>
</dbReference>
<keyword evidence="7 17" id="KW-0863">Zinc-finger</keyword>
<feature type="compositionally biased region" description="Basic and acidic residues" evidence="18">
    <location>
        <begin position="1569"/>
        <end position="1627"/>
    </location>
</feature>
<evidence type="ECO:0000259" key="19">
    <source>
        <dbReference type="PROSITE" id="PS50013"/>
    </source>
</evidence>
<keyword evidence="24" id="KW-1185">Reference proteome</keyword>
<dbReference type="Ensembl" id="ENSSTUT00000067644.1">
    <property type="protein sequence ID" value="ENSSTUP00000064042.1"/>
    <property type="gene ID" value="ENSSTUG00000024836.1"/>
</dbReference>
<feature type="region of interest" description="Disordered" evidence="18">
    <location>
        <begin position="381"/>
        <end position="403"/>
    </location>
</feature>
<dbReference type="Pfam" id="PF00628">
    <property type="entry name" value="PHD"/>
    <property type="match status" value="2"/>
</dbReference>
<protein>
    <submittedName>
        <fullName evidence="23">Chromodomain helicase DNA binding protein 4a</fullName>
    </submittedName>
</protein>
<keyword evidence="10" id="KW-0067">ATP-binding</keyword>
<evidence type="ECO:0000256" key="16">
    <source>
        <dbReference type="ARBA" id="ARBA00049360"/>
    </source>
</evidence>
<dbReference type="InterPro" id="IPR049730">
    <property type="entry name" value="SNF2/RAD54-like_C"/>
</dbReference>
<dbReference type="InterPro" id="IPR014001">
    <property type="entry name" value="Helicase_ATP-bd"/>
</dbReference>
<dbReference type="InterPro" id="IPR023780">
    <property type="entry name" value="Chromo_domain"/>
</dbReference>
<dbReference type="InterPro" id="IPR027417">
    <property type="entry name" value="P-loop_NTPase"/>
</dbReference>
<dbReference type="Gene3D" id="3.30.40.10">
    <property type="entry name" value="Zinc/RING finger domain, C3HC4 (zinc finger)"/>
    <property type="match status" value="2"/>
</dbReference>
<feature type="compositionally biased region" description="Acidic residues" evidence="18">
    <location>
        <begin position="387"/>
        <end position="402"/>
    </location>
</feature>
<evidence type="ECO:0000256" key="7">
    <source>
        <dbReference type="ARBA" id="ARBA00022771"/>
    </source>
</evidence>
<feature type="compositionally biased region" description="Basic and acidic residues" evidence="18">
    <location>
        <begin position="1478"/>
        <end position="1508"/>
    </location>
</feature>
<dbReference type="SUPFAM" id="SSF54160">
    <property type="entry name" value="Chromo domain-like"/>
    <property type="match status" value="2"/>
</dbReference>
<evidence type="ECO:0000256" key="18">
    <source>
        <dbReference type="SAM" id="MobiDB-lite"/>
    </source>
</evidence>
<dbReference type="CDD" id="cd15532">
    <property type="entry name" value="PHD2_CHD_II"/>
    <property type="match status" value="1"/>
</dbReference>
<dbReference type="PANTHER" id="PTHR45623:SF22">
    <property type="entry name" value="CHROMODOMAIN-HELICASE-DNA-BINDING PROTEIN 4"/>
    <property type="match status" value="1"/>
</dbReference>
<dbReference type="PROSITE" id="PS51194">
    <property type="entry name" value="HELICASE_CTER"/>
    <property type="match status" value="1"/>
</dbReference>
<dbReference type="GO" id="GO:0008270">
    <property type="term" value="F:zinc ion binding"/>
    <property type="evidence" value="ECO:0007669"/>
    <property type="project" value="UniProtKB-KW"/>
</dbReference>
<reference evidence="23" key="2">
    <citation type="submission" date="2025-09" db="UniProtKB">
        <authorList>
            <consortium name="Ensembl"/>
        </authorList>
    </citation>
    <scope>IDENTIFICATION</scope>
</reference>
<dbReference type="FunFam" id="2.40.50.40:FF:000017">
    <property type="entry name" value="chromodomain-helicase-DNA-binding protein 3 isoform X3"/>
    <property type="match status" value="1"/>
</dbReference>
<dbReference type="SMART" id="SM00490">
    <property type="entry name" value="HELICc"/>
    <property type="match status" value="1"/>
</dbReference>
<dbReference type="Pfam" id="PF06461">
    <property type="entry name" value="CHDII_SANT-like"/>
    <property type="match status" value="1"/>
</dbReference>
<dbReference type="GO" id="GO:0003677">
    <property type="term" value="F:DNA binding"/>
    <property type="evidence" value="ECO:0007669"/>
    <property type="project" value="UniProtKB-KW"/>
</dbReference>
<dbReference type="SMART" id="SM00298">
    <property type="entry name" value="CHROMO"/>
    <property type="match status" value="2"/>
</dbReference>
<dbReference type="FunFam" id="3.40.50.300:FF:000015">
    <property type="entry name" value="chromodomain-helicase-DNA-binding protein 9 isoform X1"/>
    <property type="match status" value="1"/>
</dbReference>
<proteinExistence type="inferred from homology"/>
<dbReference type="SUPFAM" id="SSF52540">
    <property type="entry name" value="P-loop containing nucleoside triphosphate hydrolases"/>
    <property type="match status" value="2"/>
</dbReference>
<feature type="domain" description="PHD-type" evidence="20">
    <location>
        <begin position="407"/>
        <end position="454"/>
    </location>
</feature>
<dbReference type="GO" id="GO:0005524">
    <property type="term" value="F:ATP binding"/>
    <property type="evidence" value="ECO:0007669"/>
    <property type="project" value="UniProtKB-KW"/>
</dbReference>
<dbReference type="FunFam" id="1.10.10.60:FF:000037">
    <property type="entry name" value="chromodomain-helicase-DNA-binding protein 3 isoform X1"/>
    <property type="match status" value="1"/>
</dbReference>
<dbReference type="Pfam" id="PF08073">
    <property type="entry name" value="CHDNT"/>
    <property type="match status" value="1"/>
</dbReference>
<keyword evidence="15" id="KW-0539">Nucleus</keyword>
<dbReference type="PROSITE" id="PS01359">
    <property type="entry name" value="ZF_PHD_1"/>
    <property type="match status" value="1"/>
</dbReference>
<evidence type="ECO:0000256" key="5">
    <source>
        <dbReference type="ARBA" id="ARBA00022737"/>
    </source>
</evidence>
<keyword evidence="14" id="KW-0804">Transcription</keyword>
<sequence length="1879" mass="213432">MSENEAPKVKKKKKAKKSRENKSSKRRTSRREDVPMSSPEPMETPEVDRDEERAVPHSDSEGSDYNPGKKKKKNRGGTSKEKKRSSTSTDRNGGGKDKRKDPEPEEEEDEDDDDDSSEPKTSSQLLDDWGMEDIDHVFSEEDYRSLTNYKAFSQYVRPLIAAKNPKIAVSKMMMVLGAKWREFSTNNPLRGSAAANAALAAANVSAAVDSMVAEVAPPLAPAPVAEPPLPPAPPLKKAKTKEGKGPNARKKSKPTPKPVEKKKVATKKVAPLKIKLGGFNSKRKRSSVSAFTFFFSSPFSLSTCPPFATISSSFSLLGPEDGDGYETDHQDYCEVCQQGGEIILCDTCPRAYHMVCLDPDMENAPEGTWSCPHCEKEGKQWEAREDGSEEEEEEEVEPEPEEDDHHMEFCRVCKDGGELLCCDSCPSSYHIHCLNPPLPEIPNGEWICPRCTCPPMKGKVQKILTWRWGDPPPPTAIPRPPDLPADQPDPAPLAGRPDREFFAKWSNMSYWHCSWVSELQLELHCQVMFRNYQRKNDMDEPPSIDFGEGDEEKSTKRKAKDPLYAKMEEKYYRFGIKIAWMMIHRILNHSQDKKNNIHYLIKWKDLPYDQATWEAEDMDIPEFDIFRQQYWNHRELMMGDEGKPGKKMKVKGKTKRLDRPPENPVVDPTIKFERQPDYLDSTGGNLHPYQLEGLNWLRFSWAQGTDTILADEMGLGKTVQTAVFLYSLYKEGHSKGPFLVSAPLSTIINWEREFEMWAPDMYVVTYVGDKDSRAVIRENEFSFENNAIRGVGVLLKLKNNQSKFFRVLNNYPLQHKLLLTGTPLQNNLEELFHLLNFLTPERFSNLEGFLEEFADIAKEDQIKKLHDMLGPHMLRRLKADVFKHMPSKTELIVRVELSPMQKKYYKFILTRNFEALNTRSGGNQVSLLNVVMDLKKCCNHPYLFPVAAMEAPKMPNGMYDGSALTKSAGKLTLLQKMMRKLKDGGHRVLIFSQMTKMLDLLEDFLENEGYKYERIDGSITGGMRQEAIDRFNAPGALQFAFLLSTRAGGLGINLATADTVIIYDSDWNPHNDIQAFSRAHRIGQNKKVMIYRFVTKASVEERITQVAKKKMMLTHLVVRPGLGSKTGSMSKQELDDILKFGTEELFKDELGKGDKEGENKEEDSQVIHYDDMAVDRLLDRNQESETPEETEIGSMNEYLGSFKVAQYVEEEVQREIIKQEESVDPDYWEKLLRHHYEQQQEDLARNLGKGKRIRKQVNYNDGSQEDRDWQDDQSDNNSDYSVASEEGDEDFDERAEANSRRPNRKGMRGDRDKPLPPLLARVGGNIEVLGFNVRQRKAFLNAVMRYGMPPQDAFTTQWLVRDLRGKAEKEFKAYVSLFMRHLCEPGADGAETFADGVPREGLSRQHVLTRIGVMSLIRKKVQEFEHVNGQWSMPWMMELEESKKAAAAAAGAHPDSPGKTPSTGTPADTQPNTPATDDPSRTEDAVKDGEKEEQKDSEGEKESGKTEDPEIIAIPDEDEKTPSPKQKAKQKEEEEPMETDEPTNGEAEKKDGETAEKSAEGGEGTKSPAAEEKADVSEVKSEDSEAKGELFYKKEEQTEKMDTTPASEEKKGKQKEEKDGVKVEEPAKLQNGDSVKEGAAAGISEEKKKAKTRFMFNIADVLVGFKHELHSLWQNEERAATVTKKTNEIWHRRHDYWLLAGIIQYPFIPVHGYARWQDIQNDVKYAILNEPFKAEMNRGNFLEIKNKFLARRFKLLEQALVIEEQLRRAAYLNMSEDPSHPSMALNTRFSEVECLAESHQHLSKESMSGNKPANAVLHKVLKQLEELLSDMKADVTRLPATIARIPPVAVRLQMSERNILSRLASRGPEPQPQQQRNQA</sequence>
<feature type="region of interest" description="Disordered" evidence="18">
    <location>
        <begin position="222"/>
        <end position="264"/>
    </location>
</feature>
<dbReference type="GO" id="GO:0140658">
    <property type="term" value="F:ATP-dependent chromatin remodeler activity"/>
    <property type="evidence" value="ECO:0007669"/>
    <property type="project" value="TreeGrafter"/>
</dbReference>
<evidence type="ECO:0000256" key="2">
    <source>
        <dbReference type="ARBA" id="ARBA00007025"/>
    </source>
</evidence>
<feature type="region of interest" description="Disordered" evidence="18">
    <location>
        <begin position="468"/>
        <end position="496"/>
    </location>
</feature>
<feature type="compositionally biased region" description="Acidic residues" evidence="18">
    <location>
        <begin position="103"/>
        <end position="116"/>
    </location>
</feature>
<dbReference type="Gene3D" id="2.40.50.40">
    <property type="match status" value="2"/>
</dbReference>
<gene>
    <name evidence="23" type="primary">CHD4</name>
    <name evidence="23" type="synonym">LOC115175952</name>
</gene>
<keyword evidence="8" id="KW-0378">Hydrolase</keyword>
<evidence type="ECO:0000256" key="12">
    <source>
        <dbReference type="ARBA" id="ARBA00023015"/>
    </source>
</evidence>
<evidence type="ECO:0000256" key="1">
    <source>
        <dbReference type="ARBA" id="ARBA00004123"/>
    </source>
</evidence>
<feature type="region of interest" description="Disordered" evidence="18">
    <location>
        <begin position="1444"/>
        <end position="1644"/>
    </location>
</feature>
<dbReference type="FunFam" id="2.40.50.40:FF:000003">
    <property type="entry name" value="chromodomain-helicase-DNA-binding protein 3 isoform X1"/>
    <property type="match status" value="1"/>
</dbReference>
<dbReference type="GeneTree" id="ENSGT00940000155088"/>
<comment type="similarity">
    <text evidence="2">Belongs to the SNF2/RAD54 helicase family.</text>
</comment>
<dbReference type="Proteomes" id="UP000472277">
    <property type="component" value="Chromosome 36"/>
</dbReference>